<reference evidence="1 2" key="1">
    <citation type="submission" date="2018-09" db="EMBL/GenBank/DDBJ databases">
        <title>Murine metabolic-syndrome-specific gut microbial biobank.</title>
        <authorList>
            <person name="Liu C."/>
        </authorList>
    </citation>
    <scope>NUCLEOTIDE SEQUENCE [LARGE SCALE GENOMIC DNA]</scope>
    <source>
        <strain evidence="1 2">8-P5</strain>
    </source>
</reference>
<gene>
    <name evidence="1" type="ORF">D7V78_19930</name>
</gene>
<dbReference type="RefSeq" id="WP_121737525.1">
    <property type="nucleotide sequence ID" value="NZ_QXXG01000105.1"/>
</dbReference>
<dbReference type="Proteomes" id="UP000278164">
    <property type="component" value="Unassembled WGS sequence"/>
</dbReference>
<sequence>MSVILKVDEKVKSVIDTLQEDYSEDDFYTRFVEMHPEDYEKCRKKFLAEERKTKPGKTHPMQNPEKHIKNALSGKFTHICPLPSTLK</sequence>
<proteinExistence type="predicted"/>
<dbReference type="OrthoDB" id="7055730at2"/>
<organism evidence="1 2">
    <name type="scientific">Parabacteroides distasonis</name>
    <dbReference type="NCBI Taxonomy" id="823"/>
    <lineage>
        <taxon>Bacteria</taxon>
        <taxon>Pseudomonadati</taxon>
        <taxon>Bacteroidota</taxon>
        <taxon>Bacteroidia</taxon>
        <taxon>Bacteroidales</taxon>
        <taxon>Tannerellaceae</taxon>
        <taxon>Parabacteroides</taxon>
    </lineage>
</organism>
<protein>
    <submittedName>
        <fullName evidence="1">Uncharacterized protein</fullName>
    </submittedName>
</protein>
<dbReference type="EMBL" id="RAYI01000137">
    <property type="protein sequence ID" value="RLT71694.1"/>
    <property type="molecule type" value="Genomic_DNA"/>
</dbReference>
<comment type="caution">
    <text evidence="1">The sequence shown here is derived from an EMBL/GenBank/DDBJ whole genome shotgun (WGS) entry which is preliminary data.</text>
</comment>
<accession>A0A3L7ZIH3</accession>
<name>A0A3L7ZIH3_PARDI</name>
<dbReference type="AlphaFoldDB" id="A0A3L7ZIH3"/>
<evidence type="ECO:0000313" key="1">
    <source>
        <dbReference type="EMBL" id="RLT71694.1"/>
    </source>
</evidence>
<evidence type="ECO:0000313" key="2">
    <source>
        <dbReference type="Proteomes" id="UP000278164"/>
    </source>
</evidence>